<dbReference type="GO" id="GO:0004467">
    <property type="term" value="F:long-chain fatty acid-CoA ligase activity"/>
    <property type="evidence" value="ECO:0007669"/>
    <property type="project" value="UniProtKB-EC"/>
</dbReference>
<dbReference type="Gene3D" id="3.40.50.1820">
    <property type="entry name" value="alpha/beta hydrolase"/>
    <property type="match status" value="1"/>
</dbReference>
<evidence type="ECO:0000313" key="5">
    <source>
        <dbReference type="Proteomes" id="UP000236642"/>
    </source>
</evidence>
<dbReference type="InterPro" id="IPR020845">
    <property type="entry name" value="AMP-binding_CS"/>
</dbReference>
<dbReference type="Gene3D" id="3.30.300.30">
    <property type="match status" value="1"/>
</dbReference>
<dbReference type="EC" id="6.2.1.3" evidence="4"/>
<dbReference type="EMBL" id="BEHY01000001">
    <property type="protein sequence ID" value="GBD07837.1"/>
    <property type="molecule type" value="Genomic_DNA"/>
</dbReference>
<dbReference type="PRINTS" id="PR00111">
    <property type="entry name" value="ABHYDROLASE"/>
</dbReference>
<dbReference type="CDD" id="cd05936">
    <property type="entry name" value="FC-FACS_FadD_like"/>
    <property type="match status" value="1"/>
</dbReference>
<dbReference type="PANTHER" id="PTHR43767">
    <property type="entry name" value="LONG-CHAIN-FATTY-ACID--COA LIGASE"/>
    <property type="match status" value="1"/>
</dbReference>
<dbReference type="InterPro" id="IPR045851">
    <property type="entry name" value="AMP-bd_C_sf"/>
</dbReference>
<dbReference type="Gene3D" id="3.40.50.12780">
    <property type="entry name" value="N-terminal domain of ligase-like"/>
    <property type="match status" value="1"/>
</dbReference>
<feature type="domain" description="AMP-binding enzyme C-terminal" evidence="3">
    <location>
        <begin position="734"/>
        <end position="802"/>
    </location>
</feature>
<dbReference type="InterPro" id="IPR000073">
    <property type="entry name" value="AB_hydrolase_1"/>
</dbReference>
<dbReference type="PROSITE" id="PS00455">
    <property type="entry name" value="AMP_BINDING"/>
    <property type="match status" value="1"/>
</dbReference>
<feature type="domain" description="AB hydrolase-1" evidence="2">
    <location>
        <begin position="33"/>
        <end position="138"/>
    </location>
</feature>
<feature type="domain" description="AMP-dependent synthetase/ligase" evidence="1">
    <location>
        <begin position="300"/>
        <end position="680"/>
    </location>
</feature>
<dbReference type="Proteomes" id="UP000236642">
    <property type="component" value="Unassembled WGS sequence"/>
</dbReference>
<dbReference type="Pfam" id="PF00501">
    <property type="entry name" value="AMP-binding"/>
    <property type="match status" value="1"/>
</dbReference>
<dbReference type="Pfam" id="PF13193">
    <property type="entry name" value="AMP-binding_C"/>
    <property type="match status" value="1"/>
</dbReference>
<sequence length="826" mass="93111">MDLELYRREVLVSHSPRVRLSVIDIHPEHPRRTLIFIHGFGGQARQWSYQLQAFGLQDRVIAPDLRGHGLSDKPTGSYRMETLLSDLETVVSALEVDPPFVLVGHSFGGAIVTEYALRHPDQVDRLVLISTPGEYRLHPMYRLLFCLPLPMLRLAEPFTRPWLHAPAHVLKALYASALSTWSGWPRFRSLTLPVLVIRGHRDVVFERPLFEEVARIIPHAEDINVGASRHMVMIERHEAVNRAISRFLEDQPARLWREPAFSGAPSRGALQRQRPWLAFYDEGVPPTIAIPRVPLHDLLRSAARRFPHRPAVYFGNVRLTYQELDREASRFAHALRSTGLNHGDRVAILLPNLPQFIIALYGTLKAGGVAVLLPPPDSSDEWKRQLVESEAHAMVALTTHADLARILQAHGNIPHLILTSPGEYLLPIQRLIRRPPEWTPSERGVHLWNEWLARYPDHDPEIPVDPEAVAVILYTGGTTSEARGVMLSHRNLIANALQARHWMPDAREGQERFLCVLPFFHSYGLTMALNVPIALGAAMVVLPQFDVLQALKAIRRFRPTIFPGVPSMYVAINNAPGVHRYGIGSIRACISGSAPLPLEVQEAFERLTHGRLVEGYGLTEASPVTHANPLYGLRKVGSIGIPLPSTEARIVDLRTGQVEMPPGHIGELAVRGPQVMMGYWRDPEATRHVLTEDGWLLTGDIAQMDEDGYFRLIARKADMWYPGKGDQPAFPRDVEEVLYEIPAVKEAAVVAIAGQPIAFIIARKEQLSVEDVSAYCRRRLPPELVPRAVFFVDEFPRTFLGKILRRELARRYEQWRKKQGENPRSS</sequence>
<evidence type="ECO:0000313" key="4">
    <source>
        <dbReference type="EMBL" id="GBD07837.1"/>
    </source>
</evidence>
<proteinExistence type="predicted"/>
<evidence type="ECO:0000259" key="1">
    <source>
        <dbReference type="Pfam" id="PF00501"/>
    </source>
</evidence>
<dbReference type="AlphaFoldDB" id="A0A2H5Y322"/>
<organism evidence="4 5">
    <name type="scientific">Candidatus Thermoflexus japonica</name>
    <dbReference type="NCBI Taxonomy" id="2035417"/>
    <lineage>
        <taxon>Bacteria</taxon>
        <taxon>Bacillati</taxon>
        <taxon>Chloroflexota</taxon>
        <taxon>Thermoflexia</taxon>
        <taxon>Thermoflexales</taxon>
        <taxon>Thermoflexaceae</taxon>
        <taxon>Thermoflexus</taxon>
    </lineage>
</organism>
<dbReference type="PANTHER" id="PTHR43767:SF12">
    <property type="entry name" value="AMP-DEPENDENT SYNTHETASE AND LIGASE"/>
    <property type="match status" value="1"/>
</dbReference>
<evidence type="ECO:0000259" key="3">
    <source>
        <dbReference type="Pfam" id="PF13193"/>
    </source>
</evidence>
<dbReference type="InterPro" id="IPR000873">
    <property type="entry name" value="AMP-dep_synth/lig_dom"/>
</dbReference>
<dbReference type="InterPro" id="IPR025110">
    <property type="entry name" value="AMP-bd_C"/>
</dbReference>
<accession>A0A2H5Y322</accession>
<dbReference type="InterPro" id="IPR029058">
    <property type="entry name" value="AB_hydrolase_fold"/>
</dbReference>
<evidence type="ECO:0000259" key="2">
    <source>
        <dbReference type="Pfam" id="PF00561"/>
    </source>
</evidence>
<dbReference type="SUPFAM" id="SSF53474">
    <property type="entry name" value="alpha/beta-Hydrolases"/>
    <property type="match status" value="1"/>
</dbReference>
<comment type="caution">
    <text evidence="4">The sequence shown here is derived from an EMBL/GenBank/DDBJ whole genome shotgun (WGS) entry which is preliminary data.</text>
</comment>
<dbReference type="SUPFAM" id="SSF56801">
    <property type="entry name" value="Acetyl-CoA synthetase-like"/>
    <property type="match status" value="1"/>
</dbReference>
<gene>
    <name evidence="4" type="primary">lcfB_1</name>
    <name evidence="4" type="ORF">HRbin22_00063</name>
</gene>
<name>A0A2H5Y322_9CHLR</name>
<protein>
    <submittedName>
        <fullName evidence="4">Long-chain-fatty-acid--CoA ligase</fullName>
        <ecNumber evidence="4">6.2.1.3</ecNumber>
    </submittedName>
</protein>
<dbReference type="Pfam" id="PF00561">
    <property type="entry name" value="Abhydrolase_1"/>
    <property type="match status" value="1"/>
</dbReference>
<dbReference type="InterPro" id="IPR050237">
    <property type="entry name" value="ATP-dep_AMP-bd_enzyme"/>
</dbReference>
<reference evidence="5" key="1">
    <citation type="submission" date="2017-09" db="EMBL/GenBank/DDBJ databases">
        <title>Metaegenomics of thermophilic ammonia-oxidizing enrichment culture.</title>
        <authorList>
            <person name="Kato S."/>
            <person name="Suzuki K."/>
        </authorList>
    </citation>
    <scope>NUCLEOTIDE SEQUENCE [LARGE SCALE GENOMIC DNA]</scope>
</reference>
<keyword evidence="4" id="KW-0436">Ligase</keyword>
<dbReference type="InterPro" id="IPR042099">
    <property type="entry name" value="ANL_N_sf"/>
</dbReference>